<dbReference type="InterPro" id="IPR001353">
    <property type="entry name" value="Proteasome_sua/b"/>
</dbReference>
<dbReference type="Gene3D" id="3.60.20.10">
    <property type="entry name" value="Glutamine Phosphoribosylpyrophosphate, subunit 1, domain 1"/>
    <property type="match status" value="1"/>
</dbReference>
<dbReference type="EMBL" id="LSSK01001696">
    <property type="protein sequence ID" value="OMH79016.1"/>
    <property type="molecule type" value="Genomic_DNA"/>
</dbReference>
<protein>
    <submittedName>
        <fullName evidence="4">Proteasome subunit beta type-4</fullName>
    </submittedName>
</protein>
<dbReference type="PANTHER" id="PTHR32194:SF2">
    <property type="entry name" value="PROTEASOME SUBUNIT BETA TYPE-1"/>
    <property type="match status" value="1"/>
</dbReference>
<evidence type="ECO:0000256" key="2">
    <source>
        <dbReference type="ARBA" id="ARBA00022490"/>
    </source>
</evidence>
<sequence>MNSIMTIKHDADKTYNLTKNVVMSTSGEPGDVTNFCEYILGNVKLYGIRNYHDLTVDACAKYTRRELAMSLRSRDAYQVNLLVGGFNANTQKPALYCIDYLASIANIPFAAHGYCSYFSYSVLDRIYHPNMTVEEALNALAACISELNTRFIIKHTSYTIKIIDASGISDVSSDDFLKRLTVQ</sequence>
<proteinExistence type="predicted"/>
<keyword evidence="2" id="KW-0963">Cytoplasm</keyword>
<dbReference type="SUPFAM" id="SSF56235">
    <property type="entry name" value="N-terminal nucleophile aminohydrolases (Ntn hydrolases)"/>
    <property type="match status" value="1"/>
</dbReference>
<dbReference type="Proteomes" id="UP000188320">
    <property type="component" value="Unassembled WGS sequence"/>
</dbReference>
<dbReference type="GO" id="GO:0051603">
    <property type="term" value="P:proteolysis involved in protein catabolic process"/>
    <property type="evidence" value="ECO:0007669"/>
    <property type="project" value="InterPro"/>
</dbReference>
<evidence type="ECO:0000256" key="3">
    <source>
        <dbReference type="ARBA" id="ARBA00022942"/>
    </source>
</evidence>
<dbReference type="PANTHER" id="PTHR32194">
    <property type="entry name" value="METALLOPROTEASE TLDD"/>
    <property type="match status" value="1"/>
</dbReference>
<keyword evidence="3 4" id="KW-0647">Proteasome</keyword>
<dbReference type="InterPro" id="IPR023333">
    <property type="entry name" value="Proteasome_suB-type"/>
</dbReference>
<comment type="subcellular location">
    <subcellularLocation>
        <location evidence="1">Nucleus</location>
    </subcellularLocation>
</comment>
<organism evidence="4 5">
    <name type="scientific">Zancudomyces culisetae</name>
    <name type="common">Gut fungus</name>
    <name type="synonym">Smittium culisetae</name>
    <dbReference type="NCBI Taxonomy" id="1213189"/>
    <lineage>
        <taxon>Eukaryota</taxon>
        <taxon>Fungi</taxon>
        <taxon>Fungi incertae sedis</taxon>
        <taxon>Zoopagomycota</taxon>
        <taxon>Kickxellomycotina</taxon>
        <taxon>Harpellomycetes</taxon>
        <taxon>Harpellales</taxon>
        <taxon>Legeriomycetaceae</taxon>
        <taxon>Zancudomyces</taxon>
    </lineage>
</organism>
<comment type="caution">
    <text evidence="4">The sequence shown here is derived from an EMBL/GenBank/DDBJ whole genome shotgun (WGS) entry which is preliminary data.</text>
</comment>
<dbReference type="GO" id="GO:0005839">
    <property type="term" value="C:proteasome core complex"/>
    <property type="evidence" value="ECO:0007669"/>
    <property type="project" value="InterPro"/>
</dbReference>
<dbReference type="AlphaFoldDB" id="A0A1R1PDH6"/>
<dbReference type="OrthoDB" id="268428at2759"/>
<dbReference type="InterPro" id="IPR029055">
    <property type="entry name" value="Ntn_hydrolases_N"/>
</dbReference>
<accession>A0A1R1PDH6</accession>
<evidence type="ECO:0000313" key="4">
    <source>
        <dbReference type="EMBL" id="OMH79016.1"/>
    </source>
</evidence>
<gene>
    <name evidence="4" type="ORF">AX774_g7589</name>
</gene>
<reference evidence="5" key="1">
    <citation type="submission" date="2017-01" db="EMBL/GenBank/DDBJ databases">
        <authorList>
            <person name="Wang Y."/>
            <person name="White M."/>
            <person name="Kvist S."/>
            <person name="Moncalvo J.-M."/>
        </authorList>
    </citation>
    <scope>NUCLEOTIDE SEQUENCE [LARGE SCALE GENOMIC DNA]</scope>
    <source>
        <strain evidence="5">COL-18-3</strain>
    </source>
</reference>
<dbReference type="GO" id="GO:0005737">
    <property type="term" value="C:cytoplasm"/>
    <property type="evidence" value="ECO:0007669"/>
    <property type="project" value="TreeGrafter"/>
</dbReference>
<dbReference type="Pfam" id="PF00227">
    <property type="entry name" value="Proteasome"/>
    <property type="match status" value="1"/>
</dbReference>
<keyword evidence="5" id="KW-1185">Reference proteome</keyword>
<dbReference type="GO" id="GO:0005634">
    <property type="term" value="C:nucleus"/>
    <property type="evidence" value="ECO:0007669"/>
    <property type="project" value="UniProtKB-SubCell"/>
</dbReference>
<name>A0A1R1PDH6_ZANCU</name>
<evidence type="ECO:0000256" key="1">
    <source>
        <dbReference type="ARBA" id="ARBA00004123"/>
    </source>
</evidence>
<evidence type="ECO:0000313" key="5">
    <source>
        <dbReference type="Proteomes" id="UP000188320"/>
    </source>
</evidence>